<dbReference type="KEGG" id="tsph:KIH39_25385"/>
<dbReference type="RefSeq" id="WP_213496791.1">
    <property type="nucleotide sequence ID" value="NZ_CP074694.1"/>
</dbReference>
<dbReference type="InterPro" id="IPR032466">
    <property type="entry name" value="Metal_Hydrolase"/>
</dbReference>
<evidence type="ECO:0000313" key="2">
    <source>
        <dbReference type="Proteomes" id="UP000676194"/>
    </source>
</evidence>
<keyword evidence="1" id="KW-0645">Protease</keyword>
<dbReference type="Pfam" id="PF01244">
    <property type="entry name" value="Peptidase_M19"/>
    <property type="match status" value="1"/>
</dbReference>
<gene>
    <name evidence="1" type="ORF">KIH39_25385</name>
</gene>
<dbReference type="PROSITE" id="PS51365">
    <property type="entry name" value="RENAL_DIPEPTIDASE_2"/>
    <property type="match status" value="1"/>
</dbReference>
<dbReference type="PANTHER" id="PTHR10443">
    <property type="entry name" value="MICROSOMAL DIPEPTIDASE"/>
    <property type="match status" value="1"/>
</dbReference>
<dbReference type="EMBL" id="CP074694">
    <property type="protein sequence ID" value="QVL32129.1"/>
    <property type="molecule type" value="Genomic_DNA"/>
</dbReference>
<reference evidence="1" key="1">
    <citation type="submission" date="2021-05" db="EMBL/GenBank/DDBJ databases">
        <title>Complete genome sequence of the cellulolytic planctomycete Telmatocola sphagniphila SP2T and characterization of the first cellulase from planctomycetes.</title>
        <authorList>
            <person name="Rakitin A.L."/>
            <person name="Beletsky A.V."/>
            <person name="Naumoff D.G."/>
            <person name="Kulichevskaya I.S."/>
            <person name="Mardanov A.V."/>
            <person name="Ravin N.V."/>
            <person name="Dedysh S.N."/>
        </authorList>
    </citation>
    <scope>NUCLEOTIDE SEQUENCE</scope>
    <source>
        <strain evidence="1">SP2T</strain>
    </source>
</reference>
<dbReference type="Proteomes" id="UP000676194">
    <property type="component" value="Chromosome"/>
</dbReference>
<keyword evidence="2" id="KW-1185">Reference proteome</keyword>
<keyword evidence="1" id="KW-0224">Dipeptidase</keyword>
<evidence type="ECO:0000313" key="1">
    <source>
        <dbReference type="EMBL" id="QVL32129.1"/>
    </source>
</evidence>
<keyword evidence="1" id="KW-0378">Hydrolase</keyword>
<dbReference type="InterPro" id="IPR008257">
    <property type="entry name" value="Pept_M19"/>
</dbReference>
<proteinExistence type="predicted"/>
<accession>A0A8E6B613</accession>
<name>A0A8E6B613_9BACT</name>
<organism evidence="1 2">
    <name type="scientific">Telmatocola sphagniphila</name>
    <dbReference type="NCBI Taxonomy" id="1123043"/>
    <lineage>
        <taxon>Bacteria</taxon>
        <taxon>Pseudomonadati</taxon>
        <taxon>Planctomycetota</taxon>
        <taxon>Planctomycetia</taxon>
        <taxon>Gemmatales</taxon>
        <taxon>Gemmataceae</taxon>
    </lineage>
</organism>
<sequence>MIIFDAHLDLAWNAIDWNRDLLKPVAEIRQAELAAEKIDFLARGVNTVSFPELRRGKVGIFIATLLARLFRSNSLPPLSRYSSMQAAYASAHGQMAYYKALVAEGVLVWITDAAALKKHVQNWLEFDAGKTQKEPPLGFILSMEGADPILHPYQVEEWYGTGLRIVGPAHYGVSPYAHGTSTIGGLFDWGKPLLQEMDRLGMILDVTHLSDQCFAEALEIYKGPVLASHHNCRALVDDQRQLSDEQINRLIERGAVIGAAFDAWMLSPKWVRGKNTPQERNVTIATVVDHIDHVCQLAGNVNHSALGTDLDGGFGKEQSPHDLDTIVDLQRIPDLLKSRGYSPLDIEKIMWRNWFDFFVKNLK</sequence>
<dbReference type="EC" id="3.4.13.-" evidence="1"/>
<protein>
    <submittedName>
        <fullName evidence="1">Membrane dipeptidase</fullName>
        <ecNumber evidence="1">3.4.13.-</ecNumber>
    </submittedName>
</protein>
<dbReference type="SUPFAM" id="SSF51556">
    <property type="entry name" value="Metallo-dependent hydrolases"/>
    <property type="match status" value="1"/>
</dbReference>
<dbReference type="Gene3D" id="3.20.20.140">
    <property type="entry name" value="Metal-dependent hydrolases"/>
    <property type="match status" value="1"/>
</dbReference>
<dbReference type="GO" id="GO:0070573">
    <property type="term" value="F:metallodipeptidase activity"/>
    <property type="evidence" value="ECO:0007669"/>
    <property type="project" value="InterPro"/>
</dbReference>
<dbReference type="PANTHER" id="PTHR10443:SF12">
    <property type="entry name" value="DIPEPTIDASE"/>
    <property type="match status" value="1"/>
</dbReference>
<dbReference type="GO" id="GO:0006508">
    <property type="term" value="P:proteolysis"/>
    <property type="evidence" value="ECO:0007669"/>
    <property type="project" value="InterPro"/>
</dbReference>
<dbReference type="AlphaFoldDB" id="A0A8E6B613"/>